<accession>A0A504J382</accession>
<gene>
    <name evidence="1" type="ORF">FHK87_15075</name>
</gene>
<name>A0A504J382_9FLAO</name>
<dbReference type="CDD" id="cd21650">
    <property type="entry name" value="CrtA-like"/>
    <property type="match status" value="1"/>
</dbReference>
<dbReference type="OrthoDB" id="1122317at2"/>
<protein>
    <submittedName>
        <fullName evidence="1">DUF3291 domain-containing protein</fullName>
    </submittedName>
</protein>
<dbReference type="RefSeq" id="WP_140594540.1">
    <property type="nucleotide sequence ID" value="NZ_VFWZ01000004.1"/>
</dbReference>
<dbReference type="InterPro" id="IPR049574">
    <property type="entry name" value="CrtA-like"/>
</dbReference>
<evidence type="ECO:0000313" key="1">
    <source>
        <dbReference type="EMBL" id="TPN85337.1"/>
    </source>
</evidence>
<dbReference type="Proteomes" id="UP000315540">
    <property type="component" value="Unassembled WGS sequence"/>
</dbReference>
<organism evidence="1 2">
    <name type="scientific">Aquimarina algicola</name>
    <dbReference type="NCBI Taxonomy" id="2589995"/>
    <lineage>
        <taxon>Bacteria</taxon>
        <taxon>Pseudomonadati</taxon>
        <taxon>Bacteroidota</taxon>
        <taxon>Flavobacteriia</taxon>
        <taxon>Flavobacteriales</taxon>
        <taxon>Flavobacteriaceae</taxon>
        <taxon>Aquimarina</taxon>
    </lineage>
</organism>
<comment type="caution">
    <text evidence="1">The sequence shown here is derived from an EMBL/GenBank/DDBJ whole genome shotgun (WGS) entry which is preliminary data.</text>
</comment>
<reference evidence="1 2" key="1">
    <citation type="submission" date="2019-06" db="EMBL/GenBank/DDBJ databases">
        <authorList>
            <person name="Meng X."/>
        </authorList>
    </citation>
    <scope>NUCLEOTIDE SEQUENCE [LARGE SCALE GENOMIC DNA]</scope>
    <source>
        <strain evidence="1 2">M625</strain>
    </source>
</reference>
<dbReference type="EMBL" id="VFWZ01000004">
    <property type="protein sequence ID" value="TPN85337.1"/>
    <property type="molecule type" value="Genomic_DNA"/>
</dbReference>
<evidence type="ECO:0000313" key="2">
    <source>
        <dbReference type="Proteomes" id="UP000315540"/>
    </source>
</evidence>
<keyword evidence="2" id="KW-1185">Reference proteome</keyword>
<sequence length="233" mass="27336">MSEVVTLTFFKYETLSNKIWAFLMMQFMHKRLKKIEGQSLYKLLGSGKNGFSPLPDWGVYALLQVWKNEEAANTFFTTSTIIKSYKEKSCEIWSVFLKTISTKGTWSGVNPFKRNLNIERTNSFIAVITRATIKTKMLYKFWKYVPISQHPLSNCKGLLFTKGIGEVPFKNMATFSIWENKEALISFAYKTKEHNEAIKKTKKLDWYKEEMFCRFQPYKSIGTWNNKNPLFEL</sequence>
<dbReference type="AlphaFoldDB" id="A0A504J382"/>
<proteinExistence type="predicted"/>